<dbReference type="Proteomes" id="UP000046393">
    <property type="component" value="Unplaced"/>
</dbReference>
<evidence type="ECO:0000259" key="1">
    <source>
        <dbReference type="PROSITE" id="PS51186"/>
    </source>
</evidence>
<dbReference type="GO" id="GO:0016747">
    <property type="term" value="F:acyltransferase activity, transferring groups other than amino-acyl groups"/>
    <property type="evidence" value="ECO:0007669"/>
    <property type="project" value="InterPro"/>
</dbReference>
<dbReference type="CDD" id="cd04301">
    <property type="entry name" value="NAT_SF"/>
    <property type="match status" value="1"/>
</dbReference>
<keyword evidence="2" id="KW-1185">Reference proteome</keyword>
<sequence>MICPSNWKPYKIVLHQQVPLNPGEPIPMNVYDNKSPKNCGDPWIGAYSKHGFWYKFEYGDQNDYEKIVALSFESDEYMLNYESMNIWRSIFKHHFRYIVAKNQRDEVIGSIGYANYGNYAVIGIYYVVEEYRHSGIGTKLFTDAFRHLAGKTVIFHAMSHLKNKCDSFGLHYLVPNWQFTHYVLQNPSGYLELQKQLSNTTTSGHCKEFLKLNDNELEALQCYDSKICGHSRQFWLSQCKFKESVVGYGCIREVSGGYIKRLLVAPLYANSPETAILLIVELCKKYYLKSDQLAESFNYNVYAKKGFIFQNPDEDYEWDPDITAIYRRNVHFIVPTLNSQMNHILKTFCGSSGTLTAKRLFYEVFEALKLYD</sequence>
<feature type="domain" description="N-acetyltransferase" evidence="1">
    <location>
        <begin position="54"/>
        <end position="189"/>
    </location>
</feature>
<dbReference type="WBParaSite" id="SMUV_0000640001-mRNA-1">
    <property type="protein sequence ID" value="SMUV_0000640001-mRNA-1"/>
    <property type="gene ID" value="SMUV_0000640001"/>
</dbReference>
<dbReference type="AlphaFoldDB" id="A0A0N5AP37"/>
<dbReference type="PANTHER" id="PTHR47408">
    <property type="entry name" value="PROTEIN CBG01304-RELATED"/>
    <property type="match status" value="1"/>
</dbReference>
<proteinExistence type="predicted"/>
<evidence type="ECO:0000313" key="2">
    <source>
        <dbReference type="Proteomes" id="UP000046393"/>
    </source>
</evidence>
<dbReference type="InterPro" id="IPR000182">
    <property type="entry name" value="GNAT_dom"/>
</dbReference>
<dbReference type="PROSITE" id="PS51186">
    <property type="entry name" value="GNAT"/>
    <property type="match status" value="1"/>
</dbReference>
<protein>
    <submittedName>
        <fullName evidence="3">N-acetyltransferase domain-containing protein</fullName>
    </submittedName>
</protein>
<dbReference type="Pfam" id="PF00583">
    <property type="entry name" value="Acetyltransf_1"/>
    <property type="match status" value="1"/>
</dbReference>
<dbReference type="InterPro" id="IPR016181">
    <property type="entry name" value="Acyl_CoA_acyltransferase"/>
</dbReference>
<dbReference type="Gene3D" id="3.40.630.30">
    <property type="match status" value="1"/>
</dbReference>
<accession>A0A0N5AP37</accession>
<name>A0A0N5AP37_9BILA</name>
<organism evidence="2 3">
    <name type="scientific">Syphacia muris</name>
    <dbReference type="NCBI Taxonomy" id="451379"/>
    <lineage>
        <taxon>Eukaryota</taxon>
        <taxon>Metazoa</taxon>
        <taxon>Ecdysozoa</taxon>
        <taxon>Nematoda</taxon>
        <taxon>Chromadorea</taxon>
        <taxon>Rhabditida</taxon>
        <taxon>Spirurina</taxon>
        <taxon>Oxyuridomorpha</taxon>
        <taxon>Oxyuroidea</taxon>
        <taxon>Oxyuridae</taxon>
        <taxon>Syphacia</taxon>
    </lineage>
</organism>
<reference evidence="3" key="1">
    <citation type="submission" date="2017-02" db="UniProtKB">
        <authorList>
            <consortium name="WormBaseParasite"/>
        </authorList>
    </citation>
    <scope>IDENTIFICATION</scope>
</reference>
<dbReference type="SUPFAM" id="SSF55729">
    <property type="entry name" value="Acyl-CoA N-acyltransferases (Nat)"/>
    <property type="match status" value="1"/>
</dbReference>
<evidence type="ECO:0000313" key="3">
    <source>
        <dbReference type="WBParaSite" id="SMUV_0000640001-mRNA-1"/>
    </source>
</evidence>